<keyword evidence="10" id="KW-1185">Reference proteome</keyword>
<comment type="subcellular location">
    <subcellularLocation>
        <location evidence="1">Cell membrane</location>
        <topology evidence="1">Multi-pass membrane protein</topology>
    </subcellularLocation>
</comment>
<keyword evidence="4" id="KW-1003">Cell membrane</keyword>
<sequence>MLKPGDGKNEFMIETGLALAVPASFVLSLLIGRYGIPVETLCKMLLSAVFPLEKTWPQTMETVFFQIRLPRITAAFFVGASLAVSGAIFQGIFKNPLVSPDILGVSYGAGFGAALAILLTNGGVYLQASAICFGMLAVFAAYTMARFFKGAPVLVLVLSGIIVGAFFQALLSSLKYIADPYDKLPSIIFWLMGSLSRVSAGDLSWTLPAFAAGMGALYLCRWRINLLALGDEEARALGVNTTLERGAVIFVCTLLSCLAVCLAGTISWVGLVIPHVGRLLVGSDYRRLLPACISLGGIYLILIDNAARALTMNEIPLGILTSLIGAPFFAMLLMRRRAGWRG</sequence>
<dbReference type="GeneID" id="95757684"/>
<dbReference type="CDD" id="cd06550">
    <property type="entry name" value="TM_ABC_iron-siderophores_like"/>
    <property type="match status" value="1"/>
</dbReference>
<dbReference type="GO" id="GO:0022857">
    <property type="term" value="F:transmembrane transporter activity"/>
    <property type="evidence" value="ECO:0007669"/>
    <property type="project" value="InterPro"/>
</dbReference>
<dbReference type="GO" id="GO:0005886">
    <property type="term" value="C:plasma membrane"/>
    <property type="evidence" value="ECO:0007669"/>
    <property type="project" value="UniProtKB-SubCell"/>
</dbReference>
<keyword evidence="5 8" id="KW-0812">Transmembrane</keyword>
<comment type="similarity">
    <text evidence="2">Belongs to the binding-protein-dependent transport system permease family. FecCD subfamily.</text>
</comment>
<feature type="transmembrane region" description="Helical" evidence="8">
    <location>
        <begin position="151"/>
        <end position="171"/>
    </location>
</feature>
<evidence type="ECO:0000256" key="2">
    <source>
        <dbReference type="ARBA" id="ARBA00007935"/>
    </source>
</evidence>
<organism evidence="9 10">
    <name type="scientific">Cloacibacillus evryensis</name>
    <dbReference type="NCBI Taxonomy" id="508460"/>
    <lineage>
        <taxon>Bacteria</taxon>
        <taxon>Thermotogati</taxon>
        <taxon>Synergistota</taxon>
        <taxon>Synergistia</taxon>
        <taxon>Synergistales</taxon>
        <taxon>Synergistaceae</taxon>
        <taxon>Cloacibacillus</taxon>
    </lineage>
</organism>
<evidence type="ECO:0000256" key="5">
    <source>
        <dbReference type="ARBA" id="ARBA00022692"/>
    </source>
</evidence>
<dbReference type="PANTHER" id="PTHR30472">
    <property type="entry name" value="FERRIC ENTEROBACTIN TRANSPORT SYSTEM PERMEASE PROTEIN"/>
    <property type="match status" value="1"/>
</dbReference>
<reference evidence="9 10" key="1">
    <citation type="submission" date="2022-06" db="EMBL/GenBank/DDBJ databases">
        <title>Isolation of gut microbiota from human fecal samples.</title>
        <authorList>
            <person name="Pamer E.G."/>
            <person name="Barat B."/>
            <person name="Waligurski E."/>
            <person name="Medina S."/>
            <person name="Paddock L."/>
            <person name="Mostad J."/>
        </authorList>
    </citation>
    <scope>NUCLEOTIDE SEQUENCE [LARGE SCALE GENOMIC DNA]</scope>
    <source>
        <strain evidence="9 10">DFI.9.90</strain>
    </source>
</reference>
<dbReference type="GO" id="GO:0033214">
    <property type="term" value="P:siderophore-iron import into cell"/>
    <property type="evidence" value="ECO:0007669"/>
    <property type="project" value="TreeGrafter"/>
</dbReference>
<gene>
    <name evidence="9" type="ORF">NE630_09020</name>
</gene>
<protein>
    <submittedName>
        <fullName evidence="9">Iron ABC transporter permease</fullName>
    </submittedName>
</protein>
<evidence type="ECO:0000256" key="1">
    <source>
        <dbReference type="ARBA" id="ARBA00004651"/>
    </source>
</evidence>
<feature type="transmembrane region" description="Helical" evidence="8">
    <location>
        <begin position="247"/>
        <end position="273"/>
    </location>
</feature>
<feature type="transmembrane region" description="Helical" evidence="8">
    <location>
        <begin position="315"/>
        <end position="334"/>
    </location>
</feature>
<dbReference type="SUPFAM" id="SSF81345">
    <property type="entry name" value="ABC transporter involved in vitamin B12 uptake, BtuC"/>
    <property type="match status" value="1"/>
</dbReference>
<feature type="transmembrane region" description="Helical" evidence="8">
    <location>
        <begin position="72"/>
        <end position="93"/>
    </location>
</feature>
<evidence type="ECO:0000313" key="9">
    <source>
        <dbReference type="EMBL" id="MCQ4814567.1"/>
    </source>
</evidence>
<proteinExistence type="inferred from homology"/>
<feature type="transmembrane region" description="Helical" evidence="8">
    <location>
        <begin position="285"/>
        <end position="303"/>
    </location>
</feature>
<evidence type="ECO:0000256" key="3">
    <source>
        <dbReference type="ARBA" id="ARBA00022448"/>
    </source>
</evidence>
<name>A0AAW5K8C8_9BACT</name>
<dbReference type="AlphaFoldDB" id="A0AAW5K8C8"/>
<dbReference type="PANTHER" id="PTHR30472:SF70">
    <property type="entry name" value="MOLYBDATE IMPORT SYSTEM PERMEASE PROTEIN MOLB"/>
    <property type="match status" value="1"/>
</dbReference>
<keyword evidence="7 8" id="KW-0472">Membrane</keyword>
<evidence type="ECO:0000256" key="8">
    <source>
        <dbReference type="SAM" id="Phobius"/>
    </source>
</evidence>
<evidence type="ECO:0000313" key="10">
    <source>
        <dbReference type="Proteomes" id="UP001205919"/>
    </source>
</evidence>
<dbReference type="Gene3D" id="1.10.3470.10">
    <property type="entry name" value="ABC transporter involved in vitamin B12 uptake, BtuC"/>
    <property type="match status" value="1"/>
</dbReference>
<dbReference type="Proteomes" id="UP001205919">
    <property type="component" value="Unassembled WGS sequence"/>
</dbReference>
<accession>A0AAW5K8C8</accession>
<keyword evidence="6 8" id="KW-1133">Transmembrane helix</keyword>
<dbReference type="Pfam" id="PF01032">
    <property type="entry name" value="FecCD"/>
    <property type="match status" value="1"/>
</dbReference>
<comment type="caution">
    <text evidence="9">The sequence shown here is derived from an EMBL/GenBank/DDBJ whole genome shotgun (WGS) entry which is preliminary data.</text>
</comment>
<dbReference type="RefSeq" id="WP_008708742.1">
    <property type="nucleotide sequence ID" value="NZ_CABKQM010000002.1"/>
</dbReference>
<feature type="transmembrane region" description="Helical" evidence="8">
    <location>
        <begin position="12"/>
        <end position="36"/>
    </location>
</feature>
<evidence type="ECO:0000256" key="6">
    <source>
        <dbReference type="ARBA" id="ARBA00022989"/>
    </source>
</evidence>
<dbReference type="EMBL" id="JANFYT010000017">
    <property type="protein sequence ID" value="MCQ4814567.1"/>
    <property type="molecule type" value="Genomic_DNA"/>
</dbReference>
<evidence type="ECO:0000256" key="7">
    <source>
        <dbReference type="ARBA" id="ARBA00023136"/>
    </source>
</evidence>
<feature type="transmembrane region" description="Helical" evidence="8">
    <location>
        <begin position="102"/>
        <end position="119"/>
    </location>
</feature>
<dbReference type="InterPro" id="IPR037294">
    <property type="entry name" value="ABC_BtuC-like"/>
</dbReference>
<evidence type="ECO:0000256" key="4">
    <source>
        <dbReference type="ARBA" id="ARBA00022475"/>
    </source>
</evidence>
<dbReference type="FunFam" id="1.10.3470.10:FF:000001">
    <property type="entry name" value="Vitamin B12 ABC transporter permease BtuC"/>
    <property type="match status" value="1"/>
</dbReference>
<dbReference type="InterPro" id="IPR000522">
    <property type="entry name" value="ABC_transptr_permease_BtuC"/>
</dbReference>
<keyword evidence="3" id="KW-0813">Transport</keyword>